<dbReference type="CDD" id="cd05930">
    <property type="entry name" value="A_NRPS"/>
    <property type="match status" value="1"/>
</dbReference>
<dbReference type="InterPro" id="IPR020841">
    <property type="entry name" value="PKS_Beta-ketoAc_synthase_dom"/>
</dbReference>
<dbReference type="InterPro" id="IPR018201">
    <property type="entry name" value="Ketoacyl_synth_AS"/>
</dbReference>
<dbReference type="SMART" id="SM00824">
    <property type="entry name" value="PKS_TE"/>
    <property type="match status" value="1"/>
</dbReference>
<dbReference type="EMBL" id="QXXQ01000017">
    <property type="protein sequence ID" value="RID90085.1"/>
    <property type="molecule type" value="Genomic_DNA"/>
</dbReference>
<dbReference type="InterPro" id="IPR023213">
    <property type="entry name" value="CAT-like_dom_sf"/>
</dbReference>
<dbReference type="InterPro" id="IPR013968">
    <property type="entry name" value="PKS_KR"/>
</dbReference>
<keyword evidence="2" id="KW-0596">Phosphopantetheine</keyword>
<dbReference type="InterPro" id="IPR014031">
    <property type="entry name" value="Ketoacyl_synth_C"/>
</dbReference>
<dbReference type="SUPFAM" id="SSF51735">
    <property type="entry name" value="NAD(P)-binding Rossmann-fold domains"/>
    <property type="match status" value="2"/>
</dbReference>
<dbReference type="SMART" id="SM00822">
    <property type="entry name" value="PKS_KR"/>
    <property type="match status" value="1"/>
</dbReference>
<dbReference type="InterPro" id="IPR029058">
    <property type="entry name" value="AB_hydrolase_fold"/>
</dbReference>
<dbReference type="OrthoDB" id="9778690at2"/>
<keyword evidence="4" id="KW-0808">Transferase</keyword>
<dbReference type="Gene3D" id="2.30.38.10">
    <property type="entry name" value="Luciferase, Domain 3"/>
    <property type="match status" value="1"/>
</dbReference>
<sequence>MSALVLAFRENVARAPGHPAILGGPDYAALDAASDNFARHLCAEGLRPGQVVALRMARSTRLVIAILGVLKAGGVVFPVGTAQPPARLAMLLEEAAATLVLTDAGLAPLPQGAWRGMEAADFDAPAGDLPLPALTRDPGQAAFLFHSSGTTGRPKVMAIAEPGLLRMARQPDYCEIGPQSRVAHLANPAFDALSFEIWGALLNGATLVPFNAAEVLDLDRFAARLVADGVTTAFLTTSYFNLLASEKPEALLGLRDVLFGGEQANAGLLHRLLAAHPATQCRLTNCYGPTECTTFALWHRIDPALWARADHPASVPVGRPLRETTVAILSDTRHPVPEGDWGEIWLGGSGLSLGYAGRAEETAARFRPGPDGSRLFRTGDQGRIVAGLVECGGRLDDQVKLRGQRIELPEIEAQLLAVPGVEQAAVLLEEAQLVAHVAAPGQTAAWLRLALAERLPGYMLPARIALHDRLPLTENGKTDRAALRALPLPEGLSFVAQGGDSLSAARLMLRLRAEGRAVDLSDLLSDRPLEAVLAEARPVEAEPLPAPQEDYPAAAEQRRLWLMQQVLPGSTAYSIPLRFDFAGAIDEPAMQAALNALLARHAALRSVFVETGAGLRVRIAPPRAVALEQVAEAEAFFARPFDLAEGCLLRAGVSGRSLLLCLHHIVVDGAGLNLLLADLAALYRGEVPKAAPGDYSAYPALQAARQASTDYAAMRKARVTGLLAAPEPEADAFYAPEGATGRMLGFDLSPELTHRLKALAARRGQTLFSLLLAGFALCQWRMGLGRHLSIGLPVGLRPPGFDTTVGMFVNTQLCRFCIDPGAATGDWLTSAEAEVAAMRAAHDLAYDHLVEDLRAAGQRGGLFDTMFALENTEYRLPGVQARFRYPEKVVPRFPLTLFVTPEGAGEGAGMSCQIEHDLTRFDHDFARQMAQVYPEVLAALVDLPARLEDLRPAQDLLARIEADRRADPQAIAASHGAERISRAALDLRVQGIAARLQAAGVRPGDLVGVSLRPGIGLLAAVLGILRAGAAYVPLDPDYPADRLAIAIEDTGLAHVITDGAAALPAHVTRHPPEGSGTAPLPAFDPDRIAYVIFTSGSTGRPKGVPIPHRGLGNYLDHVAAAYFGSGPLGAGVVSTSLNFDATVTSLLGPLAAGRRVDVLAGELIPALAALAFGAEPLLFKVTPAHVAALLAHGQGRQADTPHLFIVGGEQLPAPTVGRLLDLLPAARVVNEYGPTETVVGCAVAWAERGSVPEHGGAMVIGRAIRGMRLSVRRADGSPAAWGETGELVIGGIGVAPGYLHRPDLSAERFRPDAAGEISYHTGDRALRLPSGDLVFLGRNDDQIKLKGYRIEPGEIEAAILHRPDVAAAAVVVRGEHLLAYIAPEGVDLAALEAHLAATLPAHMRPARLIACAALPLSPSGKVDRAALPAPEVAQPVAKAPATQTLAHLSQVFAEVLGQEIPPDLHFFDAGAGSLALMRVHGLLRDVAPDLAMVDFFRFPTLADLAAHIDQTAAPVAPAPVLRARAEGRIAIIGMAVGLPGAADLAAFAALIRSGAEAIRVAPSDRPGHVNAVSMLDRPAGFDPGCFGLSPRDALLMDPQQRQLLMGAVQALDHAGIDPALAGLVGLVLSSSESSYYRALLRDTAHGIGDAALAMIHEKDFLATRIAHLLGLHGPALTVQTACSSSLVAVHQACGLLRNGEAEVCIAGGVAVDLEAAAGYSWQEGHIHSADGHCAPFSDQAKGTVPASGWGLLVLKPLAAAEAAGDRILGVIEGSAINNDGRRKAGFAAPSVQGQQAVIAAALAAAGAGPSDIGYVEAHGTATALGDPIEVEALAGVFTGQPAGAIGLGSVKSQIGHLGAGAGVAGLIRAVLGRMQGSLPPTHGFAAPHPALDFARLPFAVARHLRPWPADRPLAGVSSFGIGGTNAHVVLGPAPERRPAVPSPLHLLCLAAHSETALRARMMAVADHLAGGGDLAAVAAGLRRGLRDGLPWRAAVVADTADAAVAGLDLAQPRRVTDWSGAVPQTVEALARAWVEGMPTRHLPPAAGIAAWDLPPYAFDLTDYIHPALSGEASPARLPFEDWFLQPVWRRCAAVPVAAKRPVCRPGTPLPEASELVLDLRDSPDPASALLALLGAEGRRLRDAGRMLWVLVSEAFGPEGTTDPDRAMLAGLMRAAAAELPGLRLGLVDGAAPDLLPPADPAPFRQIALRGGRLFEAALMPTETPPEADLPPGLYLMTGGSGGMASAMAETLTTDPGREVWLLSRRGTGVQGPRIRHIAADVTDDTAMAALAADLAGQGRRLAGVIHAAGLAGGRALPLLQPEAFATTLAPKRDGARAILRHLAPLTDGFILLCSSLSAQRPAPGQADYAAANAWLDGLADSQPGGAGPKVISVGWPAWQGTGMSARLEGRMADLAGRLEAGAISVGEGMQVLRRAVALGLPHLMVAPLPPDLPMLLDPEPPRAPAAPDLAQIFAGFLGVDRVDPEASFFDLGGDSLLALDLLDAVEQQLGTKPPAALLSGRLSLRDLAAALAPSEAVPGAPICLRPGAAPPLVLLHPVGGDVASYRALAQAMRGGAAMLALDDPAFHSAELPEATLREQASALLARLPDGPVWLGGWSYGGVLACEMAAQAPDRVLGLALIDPPSPHQADRPEEGDFLAEITHRRALGLADGEEPAAQPYLQALSRVWARNVRALASHVPGAPLHCPARLWLAEGQGQIALRRAAWEALLPGLATTVLPGDHFSILQGTGAGTLAEGIAQLMTTASRSAAE</sequence>
<dbReference type="InterPro" id="IPR006162">
    <property type="entry name" value="Ppantetheine_attach_site"/>
</dbReference>
<reference evidence="7 8" key="1">
    <citation type="submission" date="2018-09" db="EMBL/GenBank/DDBJ databases">
        <title>Gemmobacter lutimaris sp. nov., a marine bacterium isolated from tidal flat.</title>
        <authorList>
            <person name="Lee D.W."/>
            <person name="Yoo Y."/>
            <person name="Kim J.-J."/>
            <person name="Kim B.S."/>
        </authorList>
    </citation>
    <scope>NUCLEOTIDE SEQUENCE [LARGE SCALE GENOMIC DNA]</scope>
    <source>
        <strain evidence="7 8">YJ-T1-11</strain>
    </source>
</reference>
<dbReference type="GO" id="GO:0031177">
    <property type="term" value="F:phosphopantetheine binding"/>
    <property type="evidence" value="ECO:0007669"/>
    <property type="project" value="InterPro"/>
</dbReference>
<dbReference type="InterPro" id="IPR009081">
    <property type="entry name" value="PP-bd_ACP"/>
</dbReference>
<dbReference type="InterPro" id="IPR014030">
    <property type="entry name" value="Ketoacyl_synth_N"/>
</dbReference>
<dbReference type="InterPro" id="IPR032821">
    <property type="entry name" value="PKS_assoc"/>
</dbReference>
<gene>
    <name evidence="7" type="ORF">D2N39_19545</name>
</gene>
<dbReference type="PANTHER" id="PTHR45527:SF1">
    <property type="entry name" value="FATTY ACID SYNTHASE"/>
    <property type="match status" value="1"/>
</dbReference>
<dbReference type="GO" id="GO:0043041">
    <property type="term" value="P:amino acid activation for nonribosomal peptide biosynthetic process"/>
    <property type="evidence" value="ECO:0007669"/>
    <property type="project" value="TreeGrafter"/>
</dbReference>
<dbReference type="Gene3D" id="3.40.50.980">
    <property type="match status" value="2"/>
</dbReference>
<dbReference type="Pfam" id="PF13193">
    <property type="entry name" value="AMP-binding_C"/>
    <property type="match status" value="2"/>
</dbReference>
<dbReference type="Gene3D" id="3.40.50.12780">
    <property type="entry name" value="N-terminal domain of ligase-like"/>
    <property type="match status" value="1"/>
</dbReference>
<dbReference type="InterPro" id="IPR036736">
    <property type="entry name" value="ACP-like_sf"/>
</dbReference>
<dbReference type="GO" id="GO:0044550">
    <property type="term" value="P:secondary metabolite biosynthetic process"/>
    <property type="evidence" value="ECO:0007669"/>
    <property type="project" value="TreeGrafter"/>
</dbReference>
<evidence type="ECO:0000256" key="3">
    <source>
        <dbReference type="ARBA" id="ARBA00022553"/>
    </source>
</evidence>
<dbReference type="SUPFAM" id="SSF53901">
    <property type="entry name" value="Thiolase-like"/>
    <property type="match status" value="1"/>
</dbReference>
<dbReference type="SMART" id="SM00823">
    <property type="entry name" value="PKS_PP"/>
    <property type="match status" value="2"/>
</dbReference>
<dbReference type="InterPro" id="IPR001242">
    <property type="entry name" value="Condensation_dom"/>
</dbReference>
<dbReference type="InterPro" id="IPR045851">
    <property type="entry name" value="AMP-bd_C_sf"/>
</dbReference>
<dbReference type="InterPro" id="IPR042099">
    <property type="entry name" value="ANL_N_sf"/>
</dbReference>
<dbReference type="InterPro" id="IPR020802">
    <property type="entry name" value="TesA-like"/>
</dbReference>
<dbReference type="GO" id="GO:0004315">
    <property type="term" value="F:3-oxoacyl-[acyl-carrier-protein] synthase activity"/>
    <property type="evidence" value="ECO:0007669"/>
    <property type="project" value="InterPro"/>
</dbReference>
<evidence type="ECO:0000313" key="7">
    <source>
        <dbReference type="EMBL" id="RID90085.1"/>
    </source>
</evidence>
<dbReference type="InterPro" id="IPR020845">
    <property type="entry name" value="AMP-binding_CS"/>
</dbReference>
<keyword evidence="8" id="KW-1185">Reference proteome</keyword>
<evidence type="ECO:0000259" key="5">
    <source>
        <dbReference type="PROSITE" id="PS50075"/>
    </source>
</evidence>
<dbReference type="Pfam" id="PF00501">
    <property type="entry name" value="AMP-binding"/>
    <property type="match status" value="2"/>
</dbReference>
<proteinExistence type="predicted"/>
<dbReference type="CDD" id="cd00833">
    <property type="entry name" value="PKS"/>
    <property type="match status" value="1"/>
</dbReference>
<dbReference type="Gene3D" id="3.40.47.10">
    <property type="match status" value="1"/>
</dbReference>
<dbReference type="InterPro" id="IPR025110">
    <property type="entry name" value="AMP-bd_C"/>
</dbReference>
<protein>
    <submittedName>
        <fullName evidence="7">Amino acid adenylation domain-containing protein</fullName>
    </submittedName>
</protein>
<dbReference type="GO" id="GO:0006633">
    <property type="term" value="P:fatty acid biosynthetic process"/>
    <property type="evidence" value="ECO:0007669"/>
    <property type="project" value="InterPro"/>
</dbReference>
<dbReference type="PROSITE" id="PS00012">
    <property type="entry name" value="PHOSPHOPANTETHEINE"/>
    <property type="match status" value="1"/>
</dbReference>
<dbReference type="Pfam" id="PF00668">
    <property type="entry name" value="Condensation"/>
    <property type="match status" value="1"/>
</dbReference>
<dbReference type="Gene3D" id="3.30.559.30">
    <property type="entry name" value="Nonribosomal peptide synthetase, condensation domain"/>
    <property type="match status" value="1"/>
</dbReference>
<dbReference type="SUPFAM" id="SSF53474">
    <property type="entry name" value="alpha/beta-Hydrolases"/>
    <property type="match status" value="1"/>
</dbReference>
<dbReference type="Gene3D" id="3.30.559.10">
    <property type="entry name" value="Chloramphenicol acetyltransferase-like domain"/>
    <property type="match status" value="1"/>
</dbReference>
<dbReference type="PANTHER" id="PTHR45527">
    <property type="entry name" value="NONRIBOSOMAL PEPTIDE SYNTHETASE"/>
    <property type="match status" value="1"/>
</dbReference>
<keyword evidence="3" id="KW-0597">Phosphoprotein</keyword>
<comment type="caution">
    <text evidence="7">The sequence shown here is derived from an EMBL/GenBank/DDBJ whole genome shotgun (WGS) entry which is preliminary data.</text>
</comment>
<organism evidence="7 8">
    <name type="scientific">Gemmobacter lutimaris</name>
    <dbReference type="NCBI Taxonomy" id="2306023"/>
    <lineage>
        <taxon>Bacteria</taxon>
        <taxon>Pseudomonadati</taxon>
        <taxon>Pseudomonadota</taxon>
        <taxon>Alphaproteobacteria</taxon>
        <taxon>Rhodobacterales</taxon>
        <taxon>Paracoccaceae</taxon>
        <taxon>Gemmobacter</taxon>
    </lineage>
</organism>
<comment type="cofactor">
    <cofactor evidence="1">
        <name>pantetheine 4'-phosphate</name>
        <dbReference type="ChEBI" id="CHEBI:47942"/>
    </cofactor>
</comment>
<evidence type="ECO:0000259" key="6">
    <source>
        <dbReference type="PROSITE" id="PS52004"/>
    </source>
</evidence>
<dbReference type="InterPro" id="IPR016039">
    <property type="entry name" value="Thiolase-like"/>
</dbReference>
<dbReference type="SUPFAM" id="SSF52777">
    <property type="entry name" value="CoA-dependent acyltransferases"/>
    <property type="match status" value="2"/>
</dbReference>
<dbReference type="Pfam" id="PF00550">
    <property type="entry name" value="PP-binding"/>
    <property type="match status" value="2"/>
</dbReference>
<dbReference type="PROSITE" id="PS52004">
    <property type="entry name" value="KS3_2"/>
    <property type="match status" value="1"/>
</dbReference>
<evidence type="ECO:0000313" key="8">
    <source>
        <dbReference type="Proteomes" id="UP000266649"/>
    </source>
</evidence>
<dbReference type="RefSeq" id="WP_119136466.1">
    <property type="nucleotide sequence ID" value="NZ_QXXQ01000017.1"/>
</dbReference>
<dbReference type="Gene3D" id="1.10.1240.100">
    <property type="match status" value="1"/>
</dbReference>
<dbReference type="NCBIfam" id="TIGR01733">
    <property type="entry name" value="AA-adenyl-dom"/>
    <property type="match status" value="2"/>
</dbReference>
<dbReference type="InterPro" id="IPR000873">
    <property type="entry name" value="AMP-dep_synth/lig_dom"/>
</dbReference>
<dbReference type="Gene3D" id="1.10.1200.10">
    <property type="entry name" value="ACP-like"/>
    <property type="match status" value="2"/>
</dbReference>
<dbReference type="Pfam" id="PF02801">
    <property type="entry name" value="Ketoacyl-synt_C"/>
    <property type="match status" value="1"/>
</dbReference>
<dbReference type="SMART" id="SM00825">
    <property type="entry name" value="PKS_KS"/>
    <property type="match status" value="1"/>
</dbReference>
<dbReference type="PROSITE" id="PS50075">
    <property type="entry name" value="CARRIER"/>
    <property type="match status" value="2"/>
</dbReference>
<evidence type="ECO:0000256" key="4">
    <source>
        <dbReference type="ARBA" id="ARBA00022679"/>
    </source>
</evidence>
<dbReference type="PROSITE" id="PS00455">
    <property type="entry name" value="AMP_BINDING"/>
    <property type="match status" value="2"/>
</dbReference>
<name>A0A398BHT5_9RHOB</name>
<dbReference type="SUPFAM" id="SSF56801">
    <property type="entry name" value="Acetyl-CoA synthetase-like"/>
    <property type="match status" value="2"/>
</dbReference>
<dbReference type="Proteomes" id="UP000266649">
    <property type="component" value="Unassembled WGS sequence"/>
</dbReference>
<dbReference type="InterPro" id="IPR001031">
    <property type="entry name" value="Thioesterase"/>
</dbReference>
<dbReference type="Pfam" id="PF00109">
    <property type="entry name" value="ketoacyl-synt"/>
    <property type="match status" value="1"/>
</dbReference>
<feature type="domain" description="Carrier" evidence="5">
    <location>
        <begin position="2460"/>
        <end position="2535"/>
    </location>
</feature>
<dbReference type="GO" id="GO:0005737">
    <property type="term" value="C:cytoplasm"/>
    <property type="evidence" value="ECO:0007669"/>
    <property type="project" value="TreeGrafter"/>
</dbReference>
<dbReference type="InterPro" id="IPR057326">
    <property type="entry name" value="KR_dom"/>
</dbReference>
<evidence type="ECO:0000256" key="2">
    <source>
        <dbReference type="ARBA" id="ARBA00022450"/>
    </source>
</evidence>
<dbReference type="PROSITE" id="PS00606">
    <property type="entry name" value="KS3_1"/>
    <property type="match status" value="1"/>
</dbReference>
<dbReference type="Gene3D" id="3.30.300.30">
    <property type="match status" value="2"/>
</dbReference>
<dbReference type="InterPro" id="IPR036291">
    <property type="entry name" value="NAD(P)-bd_dom_sf"/>
</dbReference>
<accession>A0A398BHT5</accession>
<dbReference type="Gene3D" id="3.40.50.1820">
    <property type="entry name" value="alpha/beta hydrolase"/>
    <property type="match status" value="1"/>
</dbReference>
<dbReference type="Gene3D" id="3.40.50.720">
    <property type="entry name" value="NAD(P)-binding Rossmann-like Domain"/>
    <property type="match status" value="1"/>
</dbReference>
<dbReference type="Pfam" id="PF08659">
    <property type="entry name" value="KR"/>
    <property type="match status" value="1"/>
</dbReference>
<dbReference type="Pfam" id="PF00975">
    <property type="entry name" value="Thioesterase"/>
    <property type="match status" value="1"/>
</dbReference>
<dbReference type="Pfam" id="PF16197">
    <property type="entry name" value="KAsynt_C_assoc"/>
    <property type="match status" value="1"/>
</dbReference>
<dbReference type="InterPro" id="IPR010071">
    <property type="entry name" value="AA_adenyl_dom"/>
</dbReference>
<dbReference type="InterPro" id="IPR020806">
    <property type="entry name" value="PKS_PP-bd"/>
</dbReference>
<dbReference type="SUPFAM" id="SSF47336">
    <property type="entry name" value="ACP-like"/>
    <property type="match status" value="2"/>
</dbReference>
<feature type="domain" description="Carrier" evidence="5">
    <location>
        <begin position="1439"/>
        <end position="1512"/>
    </location>
</feature>
<feature type="domain" description="Ketosynthase family 3 (KS3)" evidence="6">
    <location>
        <begin position="1526"/>
        <end position="1932"/>
    </location>
</feature>
<evidence type="ECO:0000256" key="1">
    <source>
        <dbReference type="ARBA" id="ARBA00001957"/>
    </source>
</evidence>